<evidence type="ECO:0000256" key="1">
    <source>
        <dbReference type="ARBA" id="ARBA00004196"/>
    </source>
</evidence>
<dbReference type="Pfam" id="PF04616">
    <property type="entry name" value="Glyco_hydro_43"/>
    <property type="match status" value="1"/>
</dbReference>
<dbReference type="Pfam" id="PF18885">
    <property type="entry name" value="DUF5648"/>
    <property type="match status" value="1"/>
</dbReference>
<comment type="similarity">
    <text evidence="2">Belongs to the glycosyl hydrolase 43 family.</text>
</comment>
<evidence type="ECO:0000313" key="8">
    <source>
        <dbReference type="Proteomes" id="UP000235050"/>
    </source>
</evidence>
<evidence type="ECO:0000259" key="6">
    <source>
        <dbReference type="PROSITE" id="PS50022"/>
    </source>
</evidence>
<feature type="signal peptide" evidence="5">
    <location>
        <begin position="1"/>
        <end position="35"/>
    </location>
</feature>
<protein>
    <submittedName>
        <fullName evidence="7">Fibronectin</fullName>
    </submittedName>
</protein>
<dbReference type="Pfam" id="PF09479">
    <property type="entry name" value="Flg_new"/>
    <property type="match status" value="3"/>
</dbReference>
<dbReference type="GO" id="GO:0030313">
    <property type="term" value="C:cell envelope"/>
    <property type="evidence" value="ECO:0007669"/>
    <property type="project" value="UniProtKB-SubCell"/>
</dbReference>
<dbReference type="PANTHER" id="PTHR22925">
    <property type="entry name" value="GLYCOSYL HYDROLASE 43 FAMILY MEMBER"/>
    <property type="match status" value="1"/>
</dbReference>
<dbReference type="InterPro" id="IPR008979">
    <property type="entry name" value="Galactose-bd-like_sf"/>
</dbReference>
<dbReference type="AlphaFoldDB" id="A0A2N5J8X8"/>
<dbReference type="PANTHER" id="PTHR22925:SF3">
    <property type="entry name" value="GLYCOSYL HYDROLASE FAMILY PROTEIN 43"/>
    <property type="match status" value="1"/>
</dbReference>
<evidence type="ECO:0000256" key="3">
    <source>
        <dbReference type="ARBA" id="ARBA00022801"/>
    </source>
</evidence>
<name>A0A2N5J8X8_9BIFI</name>
<keyword evidence="4" id="KW-0326">Glycosidase</keyword>
<keyword evidence="5" id="KW-0732">Signal</keyword>
<evidence type="ECO:0000256" key="5">
    <source>
        <dbReference type="SAM" id="SignalP"/>
    </source>
</evidence>
<dbReference type="InterPro" id="IPR023296">
    <property type="entry name" value="Glyco_hydro_beta-prop_sf"/>
</dbReference>
<reference evidence="7 8" key="1">
    <citation type="submission" date="2017-07" db="EMBL/GenBank/DDBJ databases">
        <title>Bifidobacterium novel species.</title>
        <authorList>
            <person name="Lugli G.A."/>
            <person name="Milani C."/>
            <person name="Duranti S."/>
            <person name="Mangifesta M."/>
        </authorList>
    </citation>
    <scope>NUCLEOTIDE SEQUENCE [LARGE SCALE GENOMIC DNA]</scope>
    <source>
        <strain evidence="8">Uis1B</strain>
    </source>
</reference>
<dbReference type="PROSITE" id="PS50022">
    <property type="entry name" value="FA58C_3"/>
    <property type="match status" value="1"/>
</dbReference>
<dbReference type="SUPFAM" id="SSF75005">
    <property type="entry name" value="Arabinanase/levansucrase/invertase"/>
    <property type="match status" value="1"/>
</dbReference>
<dbReference type="Proteomes" id="UP000235050">
    <property type="component" value="Unassembled WGS sequence"/>
</dbReference>
<gene>
    <name evidence="7" type="ORF">Uis1B_1493</name>
</gene>
<dbReference type="Gene3D" id="2.60.40.4270">
    <property type="entry name" value="Listeria-Bacteroides repeat domain"/>
    <property type="match status" value="3"/>
</dbReference>
<dbReference type="Gene3D" id="2.115.10.20">
    <property type="entry name" value="Glycosyl hydrolase domain, family 43"/>
    <property type="match status" value="1"/>
</dbReference>
<dbReference type="NCBIfam" id="TIGR02543">
    <property type="entry name" value="List_Bact_rpt"/>
    <property type="match status" value="3"/>
</dbReference>
<comment type="subcellular location">
    <subcellularLocation>
        <location evidence="1">Cell envelope</location>
    </subcellularLocation>
</comment>
<sequence length="991" mass="108566">MRIPLIEKGRGRRLLAAIAASSMLLCLIPAGAANAAETPAAETGESSAASGSLMVAAQEFRLKNEKSATNAKIYWSRVNGATSFTVYRVQGSTRTQIGTTTGHTIDDYGLKVGAKYTYEVKASPSNVTATSNVVTPFTPTHITRSMSNIKGSQPGSDEASDIPNGVSSLNSKGRPAWFTSPNCPANARPYKTKYMWVNATDKSTGKPYVVLQHKSWWEYDWVHNGKTYVRHCYDSQWTNTMTTSGKVWRVDNAIYNVGNHNVVNPQTHNSIAASHIIPNKGSSAINGTAILEMDSVEPVIISAKIKSFPVYDVTLFADGNNAYLLGAANNQQDTGIVKLNGRWTDADSSVKPLYIARGEQGEAPYVFKKNGVYYLLTSRSAMQNPSQAKYQWSKSMMSGWSSTTEIGDTATYDTQQVSVRTDAGSLRTTYTSRGIHFGAAAYRTPHTPIGTVQREFPIAVNGSYLAYGWYEGVDVDSQYGAVPVQNARLVSLGRPATDSAKQSVNVLTDGDTANSDKYAEEKNPPYSVTVDLGGPVAVSEIDFTTRLNVYHQATFNYKIEYSLDGNSYRTYKAEANNPYIGFVPNVLPSTASARYVRVTVTGIKENYKATSRKEPIYQGLHEISVYGTRTGPVVTTYTVAFNSNGGSAVAAQKVANGAKVKQPANPTRSGYTFAGWYYGNAKWDFNRAVTGNITLTAHWTKSAVPVVYRTVAFNSNGGSAVAAQKVVNGGKVKQPTNPTRSGYTFAGWYYGNAKWDFNRGVTANITLTAHWTKSAVPVVYRTVAFNSNGGSAVAAQKVANGGKVKQPANPTRSGYTFAGWYYGNAKWDFNRGVTANITLTAKWTKNATPTQPTVKRVPVYRVYNRNSGLHHYTTSAAERNMLVRLGWRDESRGASFVTVGRGTPGARPVYREYNRRSGNHNWTLNKREHDMLVRLGWRDEGVAWYAPSNGRPVYRLYNRNSGEHVYTTSYGEYRAVVKAGWRGEGVAWRSL</sequence>
<dbReference type="Pfam" id="PF00754">
    <property type="entry name" value="F5_F8_type_C"/>
    <property type="match status" value="1"/>
</dbReference>
<dbReference type="Gene3D" id="2.60.120.260">
    <property type="entry name" value="Galactose-binding domain-like"/>
    <property type="match status" value="1"/>
</dbReference>
<dbReference type="GO" id="GO:0004553">
    <property type="term" value="F:hydrolase activity, hydrolyzing O-glycosyl compounds"/>
    <property type="evidence" value="ECO:0007669"/>
    <property type="project" value="InterPro"/>
</dbReference>
<dbReference type="InterPro" id="IPR000421">
    <property type="entry name" value="FA58C"/>
</dbReference>
<dbReference type="InterPro" id="IPR043708">
    <property type="entry name" value="DUF5648"/>
</dbReference>
<dbReference type="EMBL" id="NMWU01000026">
    <property type="protein sequence ID" value="PLS30666.1"/>
    <property type="molecule type" value="Genomic_DNA"/>
</dbReference>
<dbReference type="InterPro" id="IPR013783">
    <property type="entry name" value="Ig-like_fold"/>
</dbReference>
<evidence type="ECO:0000256" key="2">
    <source>
        <dbReference type="ARBA" id="ARBA00009865"/>
    </source>
</evidence>
<accession>A0A2N5J8X8</accession>
<dbReference type="InterPro" id="IPR042229">
    <property type="entry name" value="Listeria/Bacterioides_rpt_sf"/>
</dbReference>
<dbReference type="SUPFAM" id="SSF49785">
    <property type="entry name" value="Galactose-binding domain-like"/>
    <property type="match status" value="1"/>
</dbReference>
<keyword evidence="8" id="KW-1185">Reference proteome</keyword>
<feature type="chain" id="PRO_5014853057" evidence="5">
    <location>
        <begin position="36"/>
        <end position="991"/>
    </location>
</feature>
<evidence type="ECO:0000256" key="4">
    <source>
        <dbReference type="ARBA" id="ARBA00023295"/>
    </source>
</evidence>
<dbReference type="Gene3D" id="2.60.40.10">
    <property type="entry name" value="Immunoglobulins"/>
    <property type="match status" value="1"/>
</dbReference>
<organism evidence="7 8">
    <name type="scientific">Bifidobacterium margollesii</name>
    <dbReference type="NCBI Taxonomy" id="2020964"/>
    <lineage>
        <taxon>Bacteria</taxon>
        <taxon>Bacillati</taxon>
        <taxon>Actinomycetota</taxon>
        <taxon>Actinomycetes</taxon>
        <taxon>Bifidobacteriales</taxon>
        <taxon>Bifidobacteriaceae</taxon>
        <taxon>Bifidobacterium</taxon>
    </lineage>
</organism>
<dbReference type="InterPro" id="IPR013378">
    <property type="entry name" value="InlB-like_B-rpt"/>
</dbReference>
<comment type="caution">
    <text evidence="7">The sequence shown here is derived from an EMBL/GenBank/DDBJ whole genome shotgun (WGS) entry which is preliminary data.</text>
</comment>
<feature type="domain" description="F5/8 type C" evidence="6">
    <location>
        <begin position="477"/>
        <end position="619"/>
    </location>
</feature>
<evidence type="ECO:0000313" key="7">
    <source>
        <dbReference type="EMBL" id="PLS30666.1"/>
    </source>
</evidence>
<proteinExistence type="inferred from homology"/>
<dbReference type="GO" id="GO:0005975">
    <property type="term" value="P:carbohydrate metabolic process"/>
    <property type="evidence" value="ECO:0007669"/>
    <property type="project" value="InterPro"/>
</dbReference>
<dbReference type="RefSeq" id="WP_165782797.1">
    <property type="nucleotide sequence ID" value="NZ_NMWU01000026.1"/>
</dbReference>
<dbReference type="InterPro" id="IPR006710">
    <property type="entry name" value="Glyco_hydro_43"/>
</dbReference>
<keyword evidence="3" id="KW-0378">Hydrolase</keyword>